<protein>
    <submittedName>
        <fullName evidence="1">Uncharacterized protein</fullName>
    </submittedName>
</protein>
<organism evidence="1 2">
    <name type="scientific">Phlebia brevispora</name>
    <dbReference type="NCBI Taxonomy" id="194682"/>
    <lineage>
        <taxon>Eukaryota</taxon>
        <taxon>Fungi</taxon>
        <taxon>Dikarya</taxon>
        <taxon>Basidiomycota</taxon>
        <taxon>Agaricomycotina</taxon>
        <taxon>Agaricomycetes</taxon>
        <taxon>Polyporales</taxon>
        <taxon>Meruliaceae</taxon>
        <taxon>Phlebia</taxon>
    </lineage>
</organism>
<evidence type="ECO:0000313" key="2">
    <source>
        <dbReference type="Proteomes" id="UP001148662"/>
    </source>
</evidence>
<dbReference type="Proteomes" id="UP001148662">
    <property type="component" value="Unassembled WGS sequence"/>
</dbReference>
<proteinExistence type="predicted"/>
<sequence>MAKVFNVNPDMLRLPSLKCHTCEEQAHAGKLRGAKATVEFTRMSSLTRHIKQCHPDRTSESRVARSSSLPVADSSPRHQPSARASSLPLHGHASRNSSTRMSTSAHASGHTSGQKSYAPDKMSPPYAPYPAYNTAYAGYVPAMTSCGTLYAQVPLQRDEWQLYDDIQLEPVPYAKSGFGALVGEPSYPPHASSTPYDGFYHA</sequence>
<name>A0ACC1TF07_9APHY</name>
<comment type="caution">
    <text evidence="1">The sequence shown here is derived from an EMBL/GenBank/DDBJ whole genome shotgun (WGS) entry which is preliminary data.</text>
</comment>
<accession>A0ACC1TF07</accession>
<gene>
    <name evidence="1" type="ORF">NM688_g195</name>
</gene>
<reference evidence="1" key="1">
    <citation type="submission" date="2022-07" db="EMBL/GenBank/DDBJ databases">
        <title>Genome Sequence of Phlebia brevispora.</title>
        <authorList>
            <person name="Buettner E."/>
        </authorList>
    </citation>
    <scope>NUCLEOTIDE SEQUENCE</scope>
    <source>
        <strain evidence="1">MPL23</strain>
    </source>
</reference>
<evidence type="ECO:0000313" key="1">
    <source>
        <dbReference type="EMBL" id="KAJ3559668.1"/>
    </source>
</evidence>
<dbReference type="EMBL" id="JANHOG010000014">
    <property type="protein sequence ID" value="KAJ3559668.1"/>
    <property type="molecule type" value="Genomic_DNA"/>
</dbReference>
<keyword evidence="2" id="KW-1185">Reference proteome</keyword>